<name>A0A0E9V4E5_ANGAN</name>
<protein>
    <submittedName>
        <fullName evidence="1">Uncharacterized protein</fullName>
    </submittedName>
</protein>
<proteinExistence type="predicted"/>
<reference evidence="1" key="2">
    <citation type="journal article" date="2015" name="Fish Shellfish Immunol.">
        <title>Early steps in the European eel (Anguilla anguilla)-Vibrio vulnificus interaction in the gills: Role of the RtxA13 toxin.</title>
        <authorList>
            <person name="Callol A."/>
            <person name="Pajuelo D."/>
            <person name="Ebbesson L."/>
            <person name="Teles M."/>
            <person name="MacKenzie S."/>
            <person name="Amaro C."/>
        </authorList>
    </citation>
    <scope>NUCLEOTIDE SEQUENCE</scope>
</reference>
<evidence type="ECO:0000313" key="1">
    <source>
        <dbReference type="EMBL" id="JAH72300.1"/>
    </source>
</evidence>
<sequence length="21" mass="2448">MIIPACIVQDRRGRYSQQLSL</sequence>
<dbReference type="AlphaFoldDB" id="A0A0E9V4E5"/>
<dbReference type="EMBL" id="GBXM01036277">
    <property type="protein sequence ID" value="JAH72300.1"/>
    <property type="molecule type" value="Transcribed_RNA"/>
</dbReference>
<reference evidence="1" key="1">
    <citation type="submission" date="2014-11" db="EMBL/GenBank/DDBJ databases">
        <authorList>
            <person name="Amaro Gonzalez C."/>
        </authorList>
    </citation>
    <scope>NUCLEOTIDE SEQUENCE</scope>
</reference>
<accession>A0A0E9V4E5</accession>
<organism evidence="1">
    <name type="scientific">Anguilla anguilla</name>
    <name type="common">European freshwater eel</name>
    <name type="synonym">Muraena anguilla</name>
    <dbReference type="NCBI Taxonomy" id="7936"/>
    <lineage>
        <taxon>Eukaryota</taxon>
        <taxon>Metazoa</taxon>
        <taxon>Chordata</taxon>
        <taxon>Craniata</taxon>
        <taxon>Vertebrata</taxon>
        <taxon>Euteleostomi</taxon>
        <taxon>Actinopterygii</taxon>
        <taxon>Neopterygii</taxon>
        <taxon>Teleostei</taxon>
        <taxon>Anguilliformes</taxon>
        <taxon>Anguillidae</taxon>
        <taxon>Anguilla</taxon>
    </lineage>
</organism>